<dbReference type="EMBL" id="JACIFF010000003">
    <property type="protein sequence ID" value="MBB4079111.1"/>
    <property type="molecule type" value="Genomic_DNA"/>
</dbReference>
<feature type="domain" description="HTH araC/xylS-type" evidence="4">
    <location>
        <begin position="48"/>
        <end position="147"/>
    </location>
</feature>
<name>A0A840E1L9_9BACT</name>
<reference evidence="5 6" key="1">
    <citation type="submission" date="2020-08" db="EMBL/GenBank/DDBJ databases">
        <title>Genomic Encyclopedia of Type Strains, Phase IV (KMG-IV): sequencing the most valuable type-strain genomes for metagenomic binning, comparative biology and taxonomic classification.</title>
        <authorList>
            <person name="Goeker M."/>
        </authorList>
    </citation>
    <scope>NUCLEOTIDE SEQUENCE [LARGE SCALE GENOMIC DNA]</scope>
    <source>
        <strain evidence="5 6">DSM 105137</strain>
    </source>
</reference>
<dbReference type="RefSeq" id="WP_183495350.1">
    <property type="nucleotide sequence ID" value="NZ_JACIFF010000003.1"/>
</dbReference>
<keyword evidence="3" id="KW-0804">Transcription</keyword>
<keyword evidence="6" id="KW-1185">Reference proteome</keyword>
<protein>
    <submittedName>
        <fullName evidence="5">Transcriptional regulator GlxA family with amidase domain</fullName>
    </submittedName>
</protein>
<accession>A0A840E1L9</accession>
<dbReference type="InterPro" id="IPR050204">
    <property type="entry name" value="AraC_XylS_family_regulators"/>
</dbReference>
<dbReference type="PROSITE" id="PS01124">
    <property type="entry name" value="HTH_ARAC_FAMILY_2"/>
    <property type="match status" value="1"/>
</dbReference>
<dbReference type="InterPro" id="IPR018060">
    <property type="entry name" value="HTH_AraC"/>
</dbReference>
<dbReference type="SUPFAM" id="SSF46689">
    <property type="entry name" value="Homeodomain-like"/>
    <property type="match status" value="1"/>
</dbReference>
<dbReference type="GO" id="GO:0003700">
    <property type="term" value="F:DNA-binding transcription factor activity"/>
    <property type="evidence" value="ECO:0007669"/>
    <property type="project" value="InterPro"/>
</dbReference>
<evidence type="ECO:0000313" key="5">
    <source>
        <dbReference type="EMBL" id="MBB4079111.1"/>
    </source>
</evidence>
<dbReference type="GO" id="GO:0043565">
    <property type="term" value="F:sequence-specific DNA binding"/>
    <property type="evidence" value="ECO:0007669"/>
    <property type="project" value="InterPro"/>
</dbReference>
<evidence type="ECO:0000313" key="6">
    <source>
        <dbReference type="Proteomes" id="UP000576209"/>
    </source>
</evidence>
<keyword evidence="2" id="KW-0238">DNA-binding</keyword>
<evidence type="ECO:0000259" key="4">
    <source>
        <dbReference type="PROSITE" id="PS01124"/>
    </source>
</evidence>
<dbReference type="SMART" id="SM00342">
    <property type="entry name" value="HTH_ARAC"/>
    <property type="match status" value="1"/>
</dbReference>
<evidence type="ECO:0000256" key="1">
    <source>
        <dbReference type="ARBA" id="ARBA00023015"/>
    </source>
</evidence>
<dbReference type="InterPro" id="IPR009057">
    <property type="entry name" value="Homeodomain-like_sf"/>
</dbReference>
<gene>
    <name evidence="5" type="ORF">GGR28_001728</name>
</gene>
<dbReference type="AlphaFoldDB" id="A0A840E1L9"/>
<proteinExistence type="predicted"/>
<evidence type="ECO:0000256" key="3">
    <source>
        <dbReference type="ARBA" id="ARBA00023163"/>
    </source>
</evidence>
<dbReference type="PANTHER" id="PTHR46796">
    <property type="entry name" value="HTH-TYPE TRANSCRIPTIONAL ACTIVATOR RHAS-RELATED"/>
    <property type="match status" value="1"/>
</dbReference>
<dbReference type="Pfam" id="PF12833">
    <property type="entry name" value="HTH_18"/>
    <property type="match status" value="1"/>
</dbReference>
<sequence>MVALGSGFVSNAIDLLRSAERHEARHLVLASLARWREKLRTSPPGHFRRAIHLIHRGSPVPRSVRDLSLAVGVSERQLQRIFRDRTGVTPKVYLRFFRFERAFLFMQGNFWASLATTAFLHDYTDAAHLIREFHAFARSTPQGLLRGVGN</sequence>
<dbReference type="Proteomes" id="UP000576209">
    <property type="component" value="Unassembled WGS sequence"/>
</dbReference>
<keyword evidence="1" id="KW-0805">Transcription regulation</keyword>
<comment type="caution">
    <text evidence="5">The sequence shown here is derived from an EMBL/GenBank/DDBJ whole genome shotgun (WGS) entry which is preliminary data.</text>
</comment>
<evidence type="ECO:0000256" key="2">
    <source>
        <dbReference type="ARBA" id="ARBA00023125"/>
    </source>
</evidence>
<dbReference type="PANTHER" id="PTHR46796:SF13">
    <property type="entry name" value="HTH-TYPE TRANSCRIPTIONAL ACTIVATOR RHAS"/>
    <property type="match status" value="1"/>
</dbReference>
<dbReference type="Gene3D" id="1.10.10.60">
    <property type="entry name" value="Homeodomain-like"/>
    <property type="match status" value="1"/>
</dbReference>
<organism evidence="5 6">
    <name type="scientific">Neolewinella aquimaris</name>
    <dbReference type="NCBI Taxonomy" id="1835722"/>
    <lineage>
        <taxon>Bacteria</taxon>
        <taxon>Pseudomonadati</taxon>
        <taxon>Bacteroidota</taxon>
        <taxon>Saprospiria</taxon>
        <taxon>Saprospirales</taxon>
        <taxon>Lewinellaceae</taxon>
        <taxon>Neolewinella</taxon>
    </lineage>
</organism>